<proteinExistence type="inferred from homology"/>
<dbReference type="AlphaFoldDB" id="A0A2N9GFZ8"/>
<dbReference type="EMBL" id="OIVN01002201">
    <property type="protein sequence ID" value="SPD01457.1"/>
    <property type="molecule type" value="Genomic_DNA"/>
</dbReference>
<keyword evidence="3" id="KW-0539">Nucleus</keyword>
<dbReference type="GO" id="GO:0003676">
    <property type="term" value="F:nucleic acid binding"/>
    <property type="evidence" value="ECO:0007669"/>
    <property type="project" value="InterPro"/>
</dbReference>
<evidence type="ECO:0000256" key="2">
    <source>
        <dbReference type="ARBA" id="ARBA00010966"/>
    </source>
</evidence>
<dbReference type="InterPro" id="IPR026822">
    <property type="entry name" value="Spp2/MOS2_G-patch"/>
</dbReference>
<dbReference type="SMART" id="SM00443">
    <property type="entry name" value="G_patch"/>
    <property type="match status" value="1"/>
</dbReference>
<comment type="subcellular location">
    <subcellularLocation>
        <location evidence="1">Nucleus</location>
    </subcellularLocation>
</comment>
<accession>A0A2N9GFZ8</accession>
<feature type="domain" description="G-patch" evidence="4">
    <location>
        <begin position="27"/>
        <end position="73"/>
    </location>
</feature>
<reference evidence="5" key="1">
    <citation type="submission" date="2018-02" db="EMBL/GenBank/DDBJ databases">
        <authorList>
            <person name="Cohen D.B."/>
            <person name="Kent A.D."/>
        </authorList>
    </citation>
    <scope>NUCLEOTIDE SEQUENCE</scope>
</reference>
<dbReference type="Pfam" id="PF12656">
    <property type="entry name" value="G-patch_2"/>
    <property type="match status" value="1"/>
</dbReference>
<sequence>MLLQKVKDDLERLLEDRGLQEFDDVAVEGFGEALLAGYGWYKGRGIGKNAKEDVEVVHYNKRTDKHGLGFFVTTADKTICPSWVSVGKEARVVAGRDIGLKGRIVKVLGSNENSRELIQGVSQDFFETVLPRRGGPVLVLNGKHQGVFGNLVNKDLEQETAVVQDANTHDLLNVRLHQIADYIGDPTYLGY</sequence>
<dbReference type="GO" id="GO:0005681">
    <property type="term" value="C:spliceosomal complex"/>
    <property type="evidence" value="ECO:0007669"/>
    <property type="project" value="TreeGrafter"/>
</dbReference>
<evidence type="ECO:0000256" key="1">
    <source>
        <dbReference type="ARBA" id="ARBA00004123"/>
    </source>
</evidence>
<name>A0A2N9GFZ8_FAGSY</name>
<evidence type="ECO:0000259" key="4">
    <source>
        <dbReference type="PROSITE" id="PS50174"/>
    </source>
</evidence>
<dbReference type="PANTHER" id="PTHR15818:SF2">
    <property type="entry name" value="G-PATCH DOMAIN AND KOW MOTIFS-CONTAINING PROTEIN"/>
    <property type="match status" value="1"/>
</dbReference>
<gene>
    <name evidence="5" type="ORF">FSB_LOCUS29339</name>
</gene>
<organism evidence="5">
    <name type="scientific">Fagus sylvatica</name>
    <name type="common">Beechnut</name>
    <dbReference type="NCBI Taxonomy" id="28930"/>
    <lineage>
        <taxon>Eukaryota</taxon>
        <taxon>Viridiplantae</taxon>
        <taxon>Streptophyta</taxon>
        <taxon>Embryophyta</taxon>
        <taxon>Tracheophyta</taxon>
        <taxon>Spermatophyta</taxon>
        <taxon>Magnoliopsida</taxon>
        <taxon>eudicotyledons</taxon>
        <taxon>Gunneridae</taxon>
        <taxon>Pentapetalae</taxon>
        <taxon>rosids</taxon>
        <taxon>fabids</taxon>
        <taxon>Fagales</taxon>
        <taxon>Fagaceae</taxon>
        <taxon>Fagus</taxon>
    </lineage>
</organism>
<dbReference type="SMART" id="SM00739">
    <property type="entry name" value="KOW"/>
    <property type="match status" value="2"/>
</dbReference>
<evidence type="ECO:0000256" key="3">
    <source>
        <dbReference type="ARBA" id="ARBA00023242"/>
    </source>
</evidence>
<dbReference type="InterPro" id="IPR005824">
    <property type="entry name" value="KOW"/>
</dbReference>
<dbReference type="Pfam" id="PF25088">
    <property type="entry name" value="GPKOW_C"/>
    <property type="match status" value="1"/>
</dbReference>
<dbReference type="InterPro" id="IPR045166">
    <property type="entry name" value="Spp2-like"/>
</dbReference>
<dbReference type="GO" id="GO:0000398">
    <property type="term" value="P:mRNA splicing, via spliceosome"/>
    <property type="evidence" value="ECO:0007669"/>
    <property type="project" value="InterPro"/>
</dbReference>
<dbReference type="InterPro" id="IPR000467">
    <property type="entry name" value="G_patch_dom"/>
</dbReference>
<protein>
    <recommendedName>
        <fullName evidence="4">G-patch domain-containing protein</fullName>
    </recommendedName>
</protein>
<dbReference type="PROSITE" id="PS50174">
    <property type="entry name" value="G_PATCH"/>
    <property type="match status" value="1"/>
</dbReference>
<dbReference type="PANTHER" id="PTHR15818">
    <property type="entry name" value="G PATCH AND KOW-CONTAINING"/>
    <property type="match status" value="1"/>
</dbReference>
<evidence type="ECO:0000313" key="5">
    <source>
        <dbReference type="EMBL" id="SPD01457.1"/>
    </source>
</evidence>
<comment type="similarity">
    <text evidence="2">Belongs to the MOS2 family.</text>
</comment>